<reference evidence="2" key="1">
    <citation type="submission" date="2018-05" db="EMBL/GenBank/DDBJ databases">
        <authorList>
            <person name="Lanie J.A."/>
            <person name="Ng W.-L."/>
            <person name="Kazmierczak K.M."/>
            <person name="Andrzejewski T.M."/>
            <person name="Davidsen T.M."/>
            <person name="Wayne K.J."/>
            <person name="Tettelin H."/>
            <person name="Glass J.I."/>
            <person name="Rusch D."/>
            <person name="Podicherti R."/>
            <person name="Tsui H.-C.T."/>
            <person name="Winkler M.E."/>
        </authorList>
    </citation>
    <scope>NUCLEOTIDE SEQUENCE</scope>
</reference>
<dbReference type="EMBL" id="UINC01017664">
    <property type="protein sequence ID" value="SVA73510.1"/>
    <property type="molecule type" value="Genomic_DNA"/>
</dbReference>
<feature type="region of interest" description="Disordered" evidence="1">
    <location>
        <begin position="133"/>
        <end position="156"/>
    </location>
</feature>
<evidence type="ECO:0000313" key="2">
    <source>
        <dbReference type="EMBL" id="SVA73510.1"/>
    </source>
</evidence>
<sequence>MRHASWLFALCALVAFTVGTQGELQGSTQSLHLNLKEGPAFSPETVANVEQEAIEERYYSHTQNTPDPISTRNKGDWKSMGTWESDASLYDVTISDVVFNLWWVEDPNDENYEANLELRWTIFLDGQQIFQYEDNEDDNNGDDYEDGTGPCPQTRDDPCEYAEPPTGTFPNTLVERGLTISLEVEMKSFRAIYIYYDNASRDSGMKVAADAVFFGRGAQNGGEVGFEYLEAWKTDVSEILEGNFLTLNVDGATLDNNAQPSGYPRVVDGAEYQLNNATVKAVMVFWKLEQYARGDDPTVGFAYTSRADYAPAIMVEVGSLDPISTDEESNEGFLGIPGFELVVATLAIALVARRKR</sequence>
<organism evidence="2">
    <name type="scientific">marine metagenome</name>
    <dbReference type="NCBI Taxonomy" id="408172"/>
    <lineage>
        <taxon>unclassified sequences</taxon>
        <taxon>metagenomes</taxon>
        <taxon>ecological metagenomes</taxon>
    </lineage>
</organism>
<gene>
    <name evidence="2" type="ORF">METZ01_LOCUS126364</name>
</gene>
<proteinExistence type="predicted"/>
<dbReference type="AlphaFoldDB" id="A0A381Y9F1"/>
<evidence type="ECO:0000256" key="1">
    <source>
        <dbReference type="SAM" id="MobiDB-lite"/>
    </source>
</evidence>
<feature type="compositionally biased region" description="Acidic residues" evidence="1">
    <location>
        <begin position="133"/>
        <end position="146"/>
    </location>
</feature>
<accession>A0A381Y9F1</accession>
<name>A0A381Y9F1_9ZZZZ</name>
<protein>
    <submittedName>
        <fullName evidence="2">Uncharacterized protein</fullName>
    </submittedName>
</protein>